<proteinExistence type="predicted"/>
<evidence type="ECO:0000313" key="1">
    <source>
        <dbReference type="EMBL" id="GAL85372.1"/>
    </source>
</evidence>
<reference evidence="1 2" key="1">
    <citation type="submission" date="2014-09" db="EMBL/GenBank/DDBJ databases">
        <title>Sporocytophaga myxococcoides PG-01 genome sequencing.</title>
        <authorList>
            <person name="Liu L."/>
            <person name="Gao P.J."/>
            <person name="Chen G.J."/>
            <person name="Wang L.S."/>
        </authorList>
    </citation>
    <scope>NUCLEOTIDE SEQUENCE [LARGE SCALE GENOMIC DNA]</scope>
    <source>
        <strain evidence="1 2">PG-01</strain>
    </source>
</reference>
<dbReference type="AlphaFoldDB" id="A0A098LG08"/>
<dbReference type="Proteomes" id="UP000030185">
    <property type="component" value="Unassembled WGS sequence"/>
</dbReference>
<name>A0A098LG08_9BACT</name>
<organism evidence="1 2">
    <name type="scientific">Sporocytophaga myxococcoides</name>
    <dbReference type="NCBI Taxonomy" id="153721"/>
    <lineage>
        <taxon>Bacteria</taxon>
        <taxon>Pseudomonadati</taxon>
        <taxon>Bacteroidota</taxon>
        <taxon>Cytophagia</taxon>
        <taxon>Cytophagales</taxon>
        <taxon>Cytophagaceae</taxon>
        <taxon>Sporocytophaga</taxon>
    </lineage>
</organism>
<accession>A0A098LG08</accession>
<comment type="caution">
    <text evidence="1">The sequence shown here is derived from an EMBL/GenBank/DDBJ whole genome shotgun (WGS) entry which is preliminary data.</text>
</comment>
<dbReference type="EMBL" id="BBLT01000004">
    <property type="protein sequence ID" value="GAL85372.1"/>
    <property type="molecule type" value="Genomic_DNA"/>
</dbReference>
<keyword evidence="2" id="KW-1185">Reference proteome</keyword>
<evidence type="ECO:0000313" key="2">
    <source>
        <dbReference type="Proteomes" id="UP000030185"/>
    </source>
</evidence>
<gene>
    <name evidence="1" type="ORF">MYP_2601</name>
</gene>
<protein>
    <submittedName>
        <fullName evidence="1">Uncharacterized protein</fullName>
    </submittedName>
</protein>
<sequence length="73" mass="8700">MKRGEAFFLIVLKSLASIGMKAVRKKQHNKCKKRFINKLIKFAVRKFLCALKSGIYIEYYKVKFDFNMIFFVL</sequence>